<dbReference type="EMBL" id="WIGM01000493">
    <property type="protein sequence ID" value="KAF6823685.1"/>
    <property type="molecule type" value="Genomic_DNA"/>
</dbReference>
<evidence type="ECO:0000256" key="1">
    <source>
        <dbReference type="SAM" id="MobiDB-lite"/>
    </source>
</evidence>
<reference evidence="2" key="1">
    <citation type="journal article" date="2020" name="Phytopathology">
        <title>Genome Sequence Resources of Colletotrichum truncatum, C. plurivorum, C. musicola, and C. sojae: Four Species Pathogenic to Soybean (Glycine max).</title>
        <authorList>
            <person name="Rogerio F."/>
            <person name="Boufleur T.R."/>
            <person name="Ciampi-Guillardi M."/>
            <person name="Sukno S.A."/>
            <person name="Thon M.R."/>
            <person name="Massola Junior N.S."/>
            <person name="Baroncelli R."/>
        </authorList>
    </citation>
    <scope>NUCLEOTIDE SEQUENCE</scope>
    <source>
        <strain evidence="2">LFN0074</strain>
    </source>
</reference>
<feature type="compositionally biased region" description="Polar residues" evidence="1">
    <location>
        <begin position="40"/>
        <end position="49"/>
    </location>
</feature>
<organism evidence="2 3">
    <name type="scientific">Colletotrichum musicola</name>
    <dbReference type="NCBI Taxonomy" id="2175873"/>
    <lineage>
        <taxon>Eukaryota</taxon>
        <taxon>Fungi</taxon>
        <taxon>Dikarya</taxon>
        <taxon>Ascomycota</taxon>
        <taxon>Pezizomycotina</taxon>
        <taxon>Sordariomycetes</taxon>
        <taxon>Hypocreomycetidae</taxon>
        <taxon>Glomerellales</taxon>
        <taxon>Glomerellaceae</taxon>
        <taxon>Colletotrichum</taxon>
        <taxon>Colletotrichum orchidearum species complex</taxon>
    </lineage>
</organism>
<comment type="caution">
    <text evidence="2">The sequence shown here is derived from an EMBL/GenBank/DDBJ whole genome shotgun (WGS) entry which is preliminary data.</text>
</comment>
<evidence type="ECO:0000313" key="2">
    <source>
        <dbReference type="EMBL" id="KAF6823685.1"/>
    </source>
</evidence>
<accession>A0A8H6N8T8</accession>
<gene>
    <name evidence="2" type="ORF">CMUS01_10570</name>
</gene>
<name>A0A8H6N8T8_9PEZI</name>
<feature type="region of interest" description="Disordered" evidence="1">
    <location>
        <begin position="1"/>
        <end position="71"/>
    </location>
</feature>
<proteinExistence type="predicted"/>
<keyword evidence="3" id="KW-1185">Reference proteome</keyword>
<protein>
    <submittedName>
        <fullName evidence="2">Uncharacterized protein</fullName>
    </submittedName>
</protein>
<evidence type="ECO:0000313" key="3">
    <source>
        <dbReference type="Proteomes" id="UP000639643"/>
    </source>
</evidence>
<sequence length="71" mass="7427">MSESADSQTMLSEERSRCWSSNVEDGSEEQTSEGGWPSGSGITVTTEISIQPHADDDSSAENAGASETKSA</sequence>
<dbReference type="AlphaFoldDB" id="A0A8H6N8T8"/>
<dbReference type="OrthoDB" id="4847791at2759"/>
<feature type="compositionally biased region" description="Polar residues" evidence="1">
    <location>
        <begin position="1"/>
        <end position="11"/>
    </location>
</feature>
<dbReference type="Proteomes" id="UP000639643">
    <property type="component" value="Unassembled WGS sequence"/>
</dbReference>